<gene>
    <name evidence="2" type="ORF">NI17_018015</name>
</gene>
<keyword evidence="1" id="KW-0472">Membrane</keyword>
<sequence>MGDVANRREKARTWWEISVAIVLMVAGTLVIHKTSFFPVYAVFVVLVCLVLDVGGVLFAGGRRKATVSWPPSGHEVLEIAKRQMAGGSGFRVGCGIVALVLVGLLPFQGGIWLPLSFLLIPLTFMLVSGQWRGRPL</sequence>
<dbReference type="EMBL" id="CP063196">
    <property type="protein sequence ID" value="UOE18678.1"/>
    <property type="molecule type" value="Genomic_DNA"/>
</dbReference>
<feature type="transmembrane region" description="Helical" evidence="1">
    <location>
        <begin position="88"/>
        <end position="105"/>
    </location>
</feature>
<accession>A0AA97LV09</accession>
<dbReference type="RefSeq" id="WP_147416970.1">
    <property type="nucleotide sequence ID" value="NZ_CP063196.1"/>
</dbReference>
<keyword evidence="1" id="KW-1133">Transmembrane helix</keyword>
<organism evidence="2 3">
    <name type="scientific">Thermobifida halotolerans</name>
    <dbReference type="NCBI Taxonomy" id="483545"/>
    <lineage>
        <taxon>Bacteria</taxon>
        <taxon>Bacillati</taxon>
        <taxon>Actinomycetota</taxon>
        <taxon>Actinomycetes</taxon>
        <taxon>Streptosporangiales</taxon>
        <taxon>Nocardiopsidaceae</taxon>
        <taxon>Thermobifida</taxon>
    </lineage>
</organism>
<reference evidence="2" key="1">
    <citation type="submission" date="2020-10" db="EMBL/GenBank/DDBJ databases">
        <title>De novo genome project of the cellulose decomposer Thermobifida halotolerans type strain.</title>
        <authorList>
            <person name="Nagy I."/>
            <person name="Horvath B."/>
            <person name="Kukolya J."/>
            <person name="Nagy I."/>
            <person name="Orsini M."/>
        </authorList>
    </citation>
    <scope>NUCLEOTIDE SEQUENCE</scope>
    <source>
        <strain evidence="2">DSM 44931</strain>
    </source>
</reference>
<dbReference type="InterPro" id="IPR018152">
    <property type="entry name" value="SOD_Cu/Zn_BS"/>
</dbReference>
<keyword evidence="1" id="KW-0812">Transmembrane</keyword>
<proteinExistence type="predicted"/>
<feature type="transmembrane region" description="Helical" evidence="1">
    <location>
        <begin position="12"/>
        <end position="31"/>
    </location>
</feature>
<name>A0AA97LV09_9ACTN</name>
<protein>
    <submittedName>
        <fullName evidence="2">Uncharacterized protein</fullName>
    </submittedName>
</protein>
<dbReference type="Proteomes" id="UP000265719">
    <property type="component" value="Chromosome"/>
</dbReference>
<feature type="transmembrane region" description="Helical" evidence="1">
    <location>
        <begin position="37"/>
        <end position="59"/>
    </location>
</feature>
<evidence type="ECO:0000313" key="2">
    <source>
        <dbReference type="EMBL" id="UOE18678.1"/>
    </source>
</evidence>
<dbReference type="AlphaFoldDB" id="A0AA97LV09"/>
<evidence type="ECO:0000256" key="1">
    <source>
        <dbReference type="SAM" id="Phobius"/>
    </source>
</evidence>
<dbReference type="PROSITE" id="PS00332">
    <property type="entry name" value="SOD_CU_ZN_2"/>
    <property type="match status" value="1"/>
</dbReference>
<keyword evidence="3" id="KW-1185">Reference proteome</keyword>
<evidence type="ECO:0000313" key="3">
    <source>
        <dbReference type="Proteomes" id="UP000265719"/>
    </source>
</evidence>
<feature type="transmembrane region" description="Helical" evidence="1">
    <location>
        <begin position="111"/>
        <end position="131"/>
    </location>
</feature>
<dbReference type="KEGG" id="thao:NI17_018015"/>